<evidence type="ECO:0000256" key="4">
    <source>
        <dbReference type="ARBA" id="ARBA00022692"/>
    </source>
</evidence>
<organism evidence="11 12">
    <name type="scientific">Candidatus Kapaibacterium thiocyanatum</name>
    <dbReference type="NCBI Taxonomy" id="1895771"/>
    <lineage>
        <taxon>Bacteria</taxon>
        <taxon>Pseudomonadati</taxon>
        <taxon>Candidatus Kapaibacteriota</taxon>
        <taxon>Candidatus Kapaibacteriia</taxon>
        <taxon>Candidatus Kapaibacteriales</taxon>
        <taxon>Candidatus Kapaibacteriaceae</taxon>
        <taxon>Candidatus Kapaibacterium</taxon>
    </lineage>
</organism>
<feature type="transmembrane region" description="Helical" evidence="9">
    <location>
        <begin position="83"/>
        <end position="108"/>
    </location>
</feature>
<dbReference type="InterPro" id="IPR010420">
    <property type="entry name" value="CASTOR/POLLUX/SYM8_dom"/>
</dbReference>
<dbReference type="GO" id="GO:0034220">
    <property type="term" value="P:monoatomic ion transmembrane transport"/>
    <property type="evidence" value="ECO:0007669"/>
    <property type="project" value="UniProtKB-KW"/>
</dbReference>
<dbReference type="GO" id="GO:0012505">
    <property type="term" value="C:endomembrane system"/>
    <property type="evidence" value="ECO:0007669"/>
    <property type="project" value="UniProtKB-SubCell"/>
</dbReference>
<sequence length="623" mass="68585">MFTIRQRIRYSVDNLFSRGTGAMLFALSAGMVIIIVSVFIVMVMLGTRPGDDATSLDSLWTIFIYTFDPSGVPYNEGDWSYRILMFMASFGGIIVLSTLIGILATGFTNMLETLRKGKSLVIETRHTLILGWSEQIYSIVHELILANENLDEACVVVLAEKDKMEMEDALRARIPETGVTRIVCRSGSPLDITDLAIVRPDEARAVIIVAPDDIQDPDAVVVKILLALLNAPDVGTTRGTVVATMRDEDNIQVARIIAGERARLIPGELVISQIITQTCRQPGLSMVYTELLDFGGDELYIHEEPALTDRTFLEALSMYEDSTLFGLRTAEGRILVNPPMDTIIGRGDAVIALSKDDDTVVLRQGTAPAVDAAAIVTRDASPRHAENILVLGWNERGRFIMRELDQYVAVGTKLHLIDDEDHEAALDDLRRDVKNIMLGATIGTTTSRAVLDAANVPSFDSVIVLADTRRPVQEADARTLMTLIHLRDIAARHGKDINIVTEMLDDRNRALATMDSTNDFIVSNKITSMLLTQIAENSELYDVFRDLFDAQGSELYLKPSGDYVLPGREVNFATVVAAAGRRGEIAVGVKRYVGDKAQVRVNIPKSECLTFRPGDMIIVLAED</sequence>
<dbReference type="PANTHER" id="PTHR31563:SF10">
    <property type="entry name" value="ION CHANNEL POLLUX-RELATED"/>
    <property type="match status" value="1"/>
</dbReference>
<dbReference type="PANTHER" id="PTHR31563">
    <property type="entry name" value="ION CHANNEL POLLUX-RELATED"/>
    <property type="match status" value="1"/>
</dbReference>
<evidence type="ECO:0000313" key="12">
    <source>
        <dbReference type="Proteomes" id="UP000184233"/>
    </source>
</evidence>
<comment type="caution">
    <text evidence="11">The sequence shown here is derived from an EMBL/GenBank/DDBJ whole genome shotgun (WGS) entry which is preliminary data.</text>
</comment>
<evidence type="ECO:0000256" key="6">
    <source>
        <dbReference type="ARBA" id="ARBA00023065"/>
    </source>
</evidence>
<keyword evidence="7 9" id="KW-0472">Membrane</keyword>
<dbReference type="Proteomes" id="UP000184233">
    <property type="component" value="Unassembled WGS sequence"/>
</dbReference>
<evidence type="ECO:0000256" key="5">
    <source>
        <dbReference type="ARBA" id="ARBA00022989"/>
    </source>
</evidence>
<dbReference type="GO" id="GO:0006813">
    <property type="term" value="P:potassium ion transport"/>
    <property type="evidence" value="ECO:0007669"/>
    <property type="project" value="InterPro"/>
</dbReference>
<gene>
    <name evidence="11" type="ORF">BGO89_01585</name>
</gene>
<protein>
    <recommendedName>
        <fullName evidence="10">RCK N-terminal domain-containing protein</fullName>
    </recommendedName>
</protein>
<keyword evidence="5 9" id="KW-1133">Transmembrane helix</keyword>
<comment type="similarity">
    <text evidence="2">Belongs to the castor/pollux (TC 1.A.1.23) family.</text>
</comment>
<dbReference type="Pfam" id="PF06241">
    <property type="entry name" value="Castor_Poll_mid"/>
    <property type="match status" value="1"/>
</dbReference>
<comment type="subcellular location">
    <subcellularLocation>
        <location evidence="1">Endomembrane system</location>
        <topology evidence="1">Multi-pass membrane protein</topology>
    </subcellularLocation>
</comment>
<feature type="domain" description="RCK N-terminal" evidence="10">
    <location>
        <begin position="385"/>
        <end position="522"/>
    </location>
</feature>
<evidence type="ECO:0000256" key="3">
    <source>
        <dbReference type="ARBA" id="ARBA00022448"/>
    </source>
</evidence>
<proteinExistence type="inferred from homology"/>
<keyword evidence="3" id="KW-0813">Transport</keyword>
<accession>A0A1M3L6V4</accession>
<dbReference type="InterPro" id="IPR003148">
    <property type="entry name" value="RCK_N"/>
</dbReference>
<dbReference type="EMBL" id="MKVH01000002">
    <property type="protein sequence ID" value="OJX61295.1"/>
    <property type="molecule type" value="Genomic_DNA"/>
</dbReference>
<evidence type="ECO:0000256" key="2">
    <source>
        <dbReference type="ARBA" id="ARBA00008577"/>
    </source>
</evidence>
<evidence type="ECO:0000256" key="8">
    <source>
        <dbReference type="ARBA" id="ARBA00023303"/>
    </source>
</evidence>
<evidence type="ECO:0000256" key="9">
    <source>
        <dbReference type="SAM" id="Phobius"/>
    </source>
</evidence>
<name>A0A1M3L6V4_9BACT</name>
<evidence type="ECO:0000259" key="10">
    <source>
        <dbReference type="PROSITE" id="PS51201"/>
    </source>
</evidence>
<evidence type="ECO:0000313" key="11">
    <source>
        <dbReference type="EMBL" id="OJX61295.1"/>
    </source>
</evidence>
<dbReference type="STRING" id="1895771.BGO89_01585"/>
<dbReference type="Gene3D" id="3.40.50.720">
    <property type="entry name" value="NAD(P)-binding Rossmann-like Domain"/>
    <property type="match status" value="2"/>
</dbReference>
<keyword evidence="8" id="KW-0407">Ion channel</keyword>
<dbReference type="InterPro" id="IPR036291">
    <property type="entry name" value="NAD(P)-bd_dom_sf"/>
</dbReference>
<dbReference type="PROSITE" id="PS51201">
    <property type="entry name" value="RCK_N"/>
    <property type="match status" value="1"/>
</dbReference>
<dbReference type="InterPro" id="IPR044849">
    <property type="entry name" value="CASTOR/POLLUX/SYM8-like"/>
</dbReference>
<keyword evidence="4 9" id="KW-0812">Transmembrane</keyword>
<dbReference type="AlphaFoldDB" id="A0A1M3L6V4"/>
<evidence type="ECO:0000256" key="1">
    <source>
        <dbReference type="ARBA" id="ARBA00004127"/>
    </source>
</evidence>
<evidence type="ECO:0000256" key="7">
    <source>
        <dbReference type="ARBA" id="ARBA00023136"/>
    </source>
</evidence>
<dbReference type="SUPFAM" id="SSF51735">
    <property type="entry name" value="NAD(P)-binding Rossmann-fold domains"/>
    <property type="match status" value="1"/>
</dbReference>
<keyword evidence="6" id="KW-0406">Ion transport</keyword>
<reference evidence="11 12" key="1">
    <citation type="submission" date="2016-09" db="EMBL/GenBank/DDBJ databases">
        <title>Genome-resolved meta-omics ties microbial dynamics to process performance in biotechnology for thiocyanate degradation.</title>
        <authorList>
            <person name="Kantor R.S."/>
            <person name="Huddy R.J."/>
            <person name="Iyer R."/>
            <person name="Thomas B.C."/>
            <person name="Brown C.T."/>
            <person name="Anantharaman K."/>
            <person name="Tringe S."/>
            <person name="Hettich R.L."/>
            <person name="Harrison S.T."/>
            <person name="Banfield J.F."/>
        </authorList>
    </citation>
    <scope>NUCLEOTIDE SEQUENCE [LARGE SCALE GENOMIC DNA]</scope>
    <source>
        <strain evidence="11">59-99</strain>
    </source>
</reference>
<feature type="transmembrane region" description="Helical" evidence="9">
    <location>
        <begin position="21"/>
        <end position="45"/>
    </location>
</feature>